<sequence length="155" mass="17716">MTDMINLNNTFPLHPSSDELSATLVSDELRVDFWPQHFGNIPQWITLEPRIFAWMDRLCADYHGGIWQFYMLSNGGAFMAPEANEDTSEKWSLFNSMNGNGAEMSAEAAGIAVCLIAYSHHACRTECDAMTEHYYRLRDYALRHTECSTIMHIID</sequence>
<keyword evidence="3" id="KW-0378">Hydrolase</keyword>
<keyword evidence="3" id="KW-0255">Endonuclease</keyword>
<keyword evidence="3" id="KW-0540">Nuclease</keyword>
<dbReference type="Gene3D" id="3.30.70.3580">
    <property type="entry name" value="Antirestriction protein"/>
    <property type="match status" value="1"/>
</dbReference>
<dbReference type="OrthoDB" id="1164967at2"/>
<comment type="similarity">
    <text evidence="1">Belongs to the antirestriction protein family.</text>
</comment>
<gene>
    <name evidence="3" type="ORF">EpCFBP13511_23240</name>
    <name evidence="2" type="ORF">IFT93_23200</name>
</gene>
<reference evidence="2 5" key="2">
    <citation type="journal article" date="2020" name="FEMS Microbiol. Ecol.">
        <title>Temporal dynamics of bacterial communities during seed development and maturation.</title>
        <authorList>
            <person name="Chesneau G."/>
            <person name="Torres-Cortes G."/>
            <person name="Briand M."/>
            <person name="Darrasse A."/>
            <person name="Preveaux A."/>
            <person name="Marais C."/>
            <person name="Jacques M.A."/>
            <person name="Shade A."/>
            <person name="Barret M."/>
        </authorList>
    </citation>
    <scope>NUCLEOTIDE SEQUENCE [LARGE SCALE GENOMIC DNA]</scope>
    <source>
        <strain evidence="2 5">CFBP13732</strain>
    </source>
</reference>
<evidence type="ECO:0000313" key="4">
    <source>
        <dbReference type="Proteomes" id="UP000306393"/>
    </source>
</evidence>
<evidence type="ECO:0000313" key="2">
    <source>
        <dbReference type="EMBL" id="MBD8109277.1"/>
    </source>
</evidence>
<dbReference type="InterPro" id="IPR042297">
    <property type="entry name" value="Antirestriction_sf"/>
</dbReference>
<dbReference type="GO" id="GO:0004519">
    <property type="term" value="F:endonuclease activity"/>
    <property type="evidence" value="ECO:0007669"/>
    <property type="project" value="UniProtKB-KW"/>
</dbReference>
<organism evidence="3 4">
    <name type="scientific">Erwinia persicina</name>
    <dbReference type="NCBI Taxonomy" id="55211"/>
    <lineage>
        <taxon>Bacteria</taxon>
        <taxon>Pseudomonadati</taxon>
        <taxon>Pseudomonadota</taxon>
        <taxon>Gammaproteobacteria</taxon>
        <taxon>Enterobacterales</taxon>
        <taxon>Erwiniaceae</taxon>
        <taxon>Erwinia</taxon>
    </lineage>
</organism>
<dbReference type="InterPro" id="IPR004914">
    <property type="entry name" value="Antirestrict"/>
</dbReference>
<dbReference type="Pfam" id="PF03230">
    <property type="entry name" value="Antirestrict"/>
    <property type="match status" value="1"/>
</dbReference>
<comment type="caution">
    <text evidence="3">The sequence shown here is derived from an EMBL/GenBank/DDBJ whole genome shotgun (WGS) entry which is preliminary data.</text>
</comment>
<dbReference type="Proteomes" id="UP000661012">
    <property type="component" value="Unassembled WGS sequence"/>
</dbReference>
<keyword evidence="5" id="KW-1185">Reference proteome</keyword>
<dbReference type="EMBL" id="JACYNN010000040">
    <property type="protein sequence ID" value="MBD8109277.1"/>
    <property type="molecule type" value="Genomic_DNA"/>
</dbReference>
<reference evidence="3 4" key="1">
    <citation type="journal article" date="2019" name="Sci. Rep.">
        <title>Differences in resource use lead to coexistence of seed-transmitted microbial populations.</title>
        <authorList>
            <person name="Torres-Cortes G."/>
            <person name="Garcia B.J."/>
            <person name="Compant S."/>
            <person name="Rezki S."/>
            <person name="Jones P."/>
            <person name="Preveaux A."/>
            <person name="Briand M."/>
            <person name="Roulet A."/>
            <person name="Bouchez O."/>
            <person name="Jacobson D."/>
            <person name="Barret M."/>
        </authorList>
    </citation>
    <scope>NUCLEOTIDE SEQUENCE [LARGE SCALE GENOMIC DNA]</scope>
    <source>
        <strain evidence="3 4">CFBP13511</strain>
    </source>
</reference>
<protein>
    <submittedName>
        <fullName evidence="2">Antirestriction protein</fullName>
    </submittedName>
    <submittedName>
        <fullName evidence="3">Restriction endonuclease</fullName>
    </submittedName>
</protein>
<dbReference type="Proteomes" id="UP000306393">
    <property type="component" value="Unassembled WGS sequence"/>
</dbReference>
<dbReference type="EMBL" id="QGAC01000041">
    <property type="protein sequence ID" value="TKJ83099.1"/>
    <property type="molecule type" value="Genomic_DNA"/>
</dbReference>
<dbReference type="AlphaFoldDB" id="A0A4U3ETX0"/>
<evidence type="ECO:0000313" key="3">
    <source>
        <dbReference type="EMBL" id="TKJ83099.1"/>
    </source>
</evidence>
<evidence type="ECO:0000256" key="1">
    <source>
        <dbReference type="ARBA" id="ARBA00008618"/>
    </source>
</evidence>
<name>A0A4U3ETX0_9GAMM</name>
<accession>A0A4U3ETX0</accession>
<proteinExistence type="inferred from homology"/>
<evidence type="ECO:0000313" key="5">
    <source>
        <dbReference type="Proteomes" id="UP000661012"/>
    </source>
</evidence>